<dbReference type="Gramene" id="PHT65769">
    <property type="protein sequence ID" value="PHT65769"/>
    <property type="gene ID" value="T459_30194"/>
</dbReference>
<feature type="region of interest" description="Disordered" evidence="1">
    <location>
        <begin position="1"/>
        <end position="25"/>
    </location>
</feature>
<organism evidence="2 3">
    <name type="scientific">Capsicum annuum</name>
    <name type="common">Capsicum pepper</name>
    <dbReference type="NCBI Taxonomy" id="4072"/>
    <lineage>
        <taxon>Eukaryota</taxon>
        <taxon>Viridiplantae</taxon>
        <taxon>Streptophyta</taxon>
        <taxon>Embryophyta</taxon>
        <taxon>Tracheophyta</taxon>
        <taxon>Spermatophyta</taxon>
        <taxon>Magnoliopsida</taxon>
        <taxon>eudicotyledons</taxon>
        <taxon>Gunneridae</taxon>
        <taxon>Pentapetalae</taxon>
        <taxon>asterids</taxon>
        <taxon>lamiids</taxon>
        <taxon>Solanales</taxon>
        <taxon>Solanaceae</taxon>
        <taxon>Solanoideae</taxon>
        <taxon>Capsiceae</taxon>
        <taxon>Capsicum</taxon>
    </lineage>
</organism>
<keyword evidence="3" id="KW-1185">Reference proteome</keyword>
<reference evidence="2 3" key="2">
    <citation type="journal article" date="2017" name="Genome Biol.">
        <title>New reference genome sequences of hot pepper reveal the massive evolution of plant disease-resistance genes by retroduplication.</title>
        <authorList>
            <person name="Kim S."/>
            <person name="Park J."/>
            <person name="Yeom S.I."/>
            <person name="Kim Y.M."/>
            <person name="Seo E."/>
            <person name="Kim K.T."/>
            <person name="Kim M.S."/>
            <person name="Lee J.M."/>
            <person name="Cheong K."/>
            <person name="Shin H.S."/>
            <person name="Kim S.B."/>
            <person name="Han K."/>
            <person name="Lee J."/>
            <person name="Park M."/>
            <person name="Lee H.A."/>
            <person name="Lee H.Y."/>
            <person name="Lee Y."/>
            <person name="Oh S."/>
            <person name="Lee J.H."/>
            <person name="Choi E."/>
            <person name="Choi E."/>
            <person name="Lee S.E."/>
            <person name="Jeon J."/>
            <person name="Kim H."/>
            <person name="Choi G."/>
            <person name="Song H."/>
            <person name="Lee J."/>
            <person name="Lee S.C."/>
            <person name="Kwon J.K."/>
            <person name="Lee H.Y."/>
            <person name="Koo N."/>
            <person name="Hong Y."/>
            <person name="Kim R.W."/>
            <person name="Kang W.H."/>
            <person name="Huh J.H."/>
            <person name="Kang B.C."/>
            <person name="Yang T.J."/>
            <person name="Lee Y.H."/>
            <person name="Bennetzen J.L."/>
            <person name="Choi D."/>
        </authorList>
    </citation>
    <scope>NUCLEOTIDE SEQUENCE [LARGE SCALE GENOMIC DNA]</scope>
    <source>
        <strain evidence="3">cv. CM334</strain>
    </source>
</reference>
<accession>A0A2G2Y7V5</accession>
<dbReference type="EMBL" id="AYRZ02000012">
    <property type="protein sequence ID" value="PHT65769.1"/>
    <property type="molecule type" value="Genomic_DNA"/>
</dbReference>
<sequence>MTENEDVGKSSNIAQNEPVGSVPDKSEVSFCISDVKGTPTKLPQQNKLGSSVTCSNSLNCLITCSVPETDHSHASVALACSSNCELWQFVCIPSDI</sequence>
<evidence type="ECO:0000313" key="2">
    <source>
        <dbReference type="EMBL" id="PHT65769.1"/>
    </source>
</evidence>
<reference evidence="2 3" key="1">
    <citation type="journal article" date="2014" name="Nat. Genet.">
        <title>Genome sequence of the hot pepper provides insights into the evolution of pungency in Capsicum species.</title>
        <authorList>
            <person name="Kim S."/>
            <person name="Park M."/>
            <person name="Yeom S.I."/>
            <person name="Kim Y.M."/>
            <person name="Lee J.M."/>
            <person name="Lee H.A."/>
            <person name="Seo E."/>
            <person name="Choi J."/>
            <person name="Cheong K."/>
            <person name="Kim K.T."/>
            <person name="Jung K."/>
            <person name="Lee G.W."/>
            <person name="Oh S.K."/>
            <person name="Bae C."/>
            <person name="Kim S.B."/>
            <person name="Lee H.Y."/>
            <person name="Kim S.Y."/>
            <person name="Kim M.S."/>
            <person name="Kang B.C."/>
            <person name="Jo Y.D."/>
            <person name="Yang H.B."/>
            <person name="Jeong H.J."/>
            <person name="Kang W.H."/>
            <person name="Kwon J.K."/>
            <person name="Shin C."/>
            <person name="Lim J.Y."/>
            <person name="Park J.H."/>
            <person name="Huh J.H."/>
            <person name="Kim J.S."/>
            <person name="Kim B.D."/>
            <person name="Cohen O."/>
            <person name="Paran I."/>
            <person name="Suh M.C."/>
            <person name="Lee S.B."/>
            <person name="Kim Y.K."/>
            <person name="Shin Y."/>
            <person name="Noh S.J."/>
            <person name="Park J."/>
            <person name="Seo Y.S."/>
            <person name="Kwon S.Y."/>
            <person name="Kim H.A."/>
            <person name="Park J.M."/>
            <person name="Kim H.J."/>
            <person name="Choi S.B."/>
            <person name="Bosland P.W."/>
            <person name="Reeves G."/>
            <person name="Jo S.H."/>
            <person name="Lee B.W."/>
            <person name="Cho H.T."/>
            <person name="Choi H.S."/>
            <person name="Lee M.S."/>
            <person name="Yu Y."/>
            <person name="Do Choi Y."/>
            <person name="Park B.S."/>
            <person name="van Deynze A."/>
            <person name="Ashrafi H."/>
            <person name="Hill T."/>
            <person name="Kim W.T."/>
            <person name="Pai H.S."/>
            <person name="Ahn H.K."/>
            <person name="Yeam I."/>
            <person name="Giovannoni J.J."/>
            <person name="Rose J.K."/>
            <person name="Sorensen I."/>
            <person name="Lee S.J."/>
            <person name="Kim R.W."/>
            <person name="Choi I.Y."/>
            <person name="Choi B.S."/>
            <person name="Lim J.S."/>
            <person name="Lee Y.H."/>
            <person name="Choi D."/>
        </authorList>
    </citation>
    <scope>NUCLEOTIDE SEQUENCE [LARGE SCALE GENOMIC DNA]</scope>
    <source>
        <strain evidence="3">cv. CM334</strain>
    </source>
</reference>
<protein>
    <submittedName>
        <fullName evidence="2">Uncharacterized protein</fullName>
    </submittedName>
</protein>
<evidence type="ECO:0000313" key="3">
    <source>
        <dbReference type="Proteomes" id="UP000222542"/>
    </source>
</evidence>
<name>A0A2G2Y7V5_CAPAN</name>
<dbReference type="STRING" id="4072.A0A2G2Y7V5"/>
<feature type="compositionally biased region" description="Polar residues" evidence="1">
    <location>
        <begin position="1"/>
        <end position="15"/>
    </location>
</feature>
<proteinExistence type="predicted"/>
<gene>
    <name evidence="2" type="ORF">T459_30194</name>
</gene>
<dbReference type="AlphaFoldDB" id="A0A2G2Y7V5"/>
<evidence type="ECO:0000256" key="1">
    <source>
        <dbReference type="SAM" id="MobiDB-lite"/>
    </source>
</evidence>
<dbReference type="Proteomes" id="UP000222542">
    <property type="component" value="Unassembled WGS sequence"/>
</dbReference>
<comment type="caution">
    <text evidence="2">The sequence shown here is derived from an EMBL/GenBank/DDBJ whole genome shotgun (WGS) entry which is preliminary data.</text>
</comment>